<dbReference type="SUPFAM" id="SSF48576">
    <property type="entry name" value="Terpenoid synthases"/>
    <property type="match status" value="1"/>
</dbReference>
<dbReference type="STRING" id="937777.Deipe_3139"/>
<name>L0A567_DEIPD</name>
<evidence type="ECO:0000256" key="4">
    <source>
        <dbReference type="ARBA" id="ARBA00022746"/>
    </source>
</evidence>
<dbReference type="Pfam" id="PF00494">
    <property type="entry name" value="SQS_PSY"/>
    <property type="match status" value="1"/>
</dbReference>
<dbReference type="SFLD" id="SFLDG01018">
    <property type="entry name" value="Squalene/Phytoene_Synthase_Lik"/>
    <property type="match status" value="1"/>
</dbReference>
<dbReference type="InterPro" id="IPR033904">
    <property type="entry name" value="Trans_IPPS_HH"/>
</dbReference>
<dbReference type="AlphaFoldDB" id="L0A567"/>
<dbReference type="InterPro" id="IPR008949">
    <property type="entry name" value="Isoprenoid_synthase_dom_sf"/>
</dbReference>
<reference evidence="7" key="1">
    <citation type="submission" date="2012-03" db="EMBL/GenBank/DDBJ databases">
        <title>Complete sequence of chromosome of Deinococcus peraridilitoris DSM 19664.</title>
        <authorList>
            <person name="Lucas S."/>
            <person name="Copeland A."/>
            <person name="Lapidus A."/>
            <person name="Glavina del Rio T."/>
            <person name="Dalin E."/>
            <person name="Tice H."/>
            <person name="Bruce D."/>
            <person name="Goodwin L."/>
            <person name="Pitluck S."/>
            <person name="Peters L."/>
            <person name="Mikhailova N."/>
            <person name="Lu M."/>
            <person name="Kyrpides N."/>
            <person name="Mavromatis K."/>
            <person name="Ivanova N."/>
            <person name="Brettin T."/>
            <person name="Detter J.C."/>
            <person name="Han C."/>
            <person name="Larimer F."/>
            <person name="Land M."/>
            <person name="Hauser L."/>
            <person name="Markowitz V."/>
            <person name="Cheng J.-F."/>
            <person name="Hugenholtz P."/>
            <person name="Woyke T."/>
            <person name="Wu D."/>
            <person name="Pukall R."/>
            <person name="Steenblock K."/>
            <person name="Brambilla E."/>
            <person name="Klenk H.-P."/>
            <person name="Eisen J.A."/>
        </authorList>
    </citation>
    <scope>NUCLEOTIDE SEQUENCE [LARGE SCALE GENOMIC DNA]</scope>
    <source>
        <strain evidence="7">DSM 19664 / LMG 22246 / CIP 109416 / KR-200</strain>
    </source>
</reference>
<dbReference type="GO" id="GO:0016117">
    <property type="term" value="P:carotenoid biosynthetic process"/>
    <property type="evidence" value="ECO:0007669"/>
    <property type="project" value="UniProtKB-KW"/>
</dbReference>
<gene>
    <name evidence="6" type="ordered locus">Deipe_3139</name>
</gene>
<dbReference type="SFLD" id="SFLDG01212">
    <property type="entry name" value="Phytoene_synthase_like"/>
    <property type="match status" value="1"/>
</dbReference>
<dbReference type="GO" id="GO:0004311">
    <property type="term" value="F:geranylgeranyl diphosphate synthase activity"/>
    <property type="evidence" value="ECO:0007669"/>
    <property type="project" value="InterPro"/>
</dbReference>
<dbReference type="OrthoDB" id="9787280at2"/>
<dbReference type="Proteomes" id="UP000010467">
    <property type="component" value="Chromosome"/>
</dbReference>
<dbReference type="KEGG" id="dpd:Deipe_3139"/>
<dbReference type="InterPro" id="IPR044843">
    <property type="entry name" value="Trans_IPPS_bact-type"/>
</dbReference>
<evidence type="ECO:0000256" key="2">
    <source>
        <dbReference type="ARBA" id="ARBA00006251"/>
    </source>
</evidence>
<dbReference type="PROSITE" id="PS01045">
    <property type="entry name" value="SQUALEN_PHYTOEN_SYN_2"/>
    <property type="match status" value="1"/>
</dbReference>
<dbReference type="SFLD" id="SFLDS00005">
    <property type="entry name" value="Isoprenoid_Synthase_Type_I"/>
    <property type="match status" value="1"/>
</dbReference>
<evidence type="ECO:0000313" key="7">
    <source>
        <dbReference type="Proteomes" id="UP000010467"/>
    </source>
</evidence>
<dbReference type="InterPro" id="IPR002060">
    <property type="entry name" value="Squ/phyt_synthse"/>
</dbReference>
<dbReference type="PANTHER" id="PTHR31480">
    <property type="entry name" value="BIFUNCTIONAL LYCOPENE CYCLASE/PHYTOENE SYNTHASE"/>
    <property type="match status" value="1"/>
</dbReference>
<keyword evidence="7" id="KW-1185">Reference proteome</keyword>
<protein>
    <submittedName>
        <fullName evidence="6">Phytoene/squalene synthetase</fullName>
    </submittedName>
</protein>
<dbReference type="FunFam" id="1.10.600.10:FF:000020">
    <property type="entry name" value="Phytoene synthase"/>
    <property type="match status" value="1"/>
</dbReference>
<comment type="similarity">
    <text evidence="2">Belongs to the phytoene/squalene synthase family.</text>
</comment>
<keyword evidence="4" id="KW-0125">Carotenoid biosynthesis</keyword>
<dbReference type="InterPro" id="IPR019845">
    <property type="entry name" value="Squalene/phytoene_synthase_CS"/>
</dbReference>
<accession>L0A567</accession>
<dbReference type="HOGENOM" id="CLU_037269_1_3_0"/>
<comment type="cofactor">
    <cofactor evidence="5">
        <name>ATP</name>
        <dbReference type="ChEBI" id="CHEBI:30616"/>
    </cofactor>
</comment>
<dbReference type="GO" id="GO:0051996">
    <property type="term" value="F:squalene synthase [NAD(P)H] activity"/>
    <property type="evidence" value="ECO:0007669"/>
    <property type="project" value="InterPro"/>
</dbReference>
<evidence type="ECO:0000256" key="3">
    <source>
        <dbReference type="ARBA" id="ARBA00022679"/>
    </source>
</evidence>
<evidence type="ECO:0000256" key="5">
    <source>
        <dbReference type="ARBA" id="ARBA00053028"/>
    </source>
</evidence>
<dbReference type="eggNOG" id="COG1562">
    <property type="taxonomic scope" value="Bacteria"/>
</dbReference>
<keyword evidence="3" id="KW-0808">Transferase</keyword>
<sequence>MAPSDLTAKLPGSAITHCRDVTRDHSKTFYFGSRFFGPAERQAVWAVYAVCRHGDDIVDEGDPHSAPRRLEAWWHGVQGAFAGTPSADPVFQALCWAVARFPIPRGAFEELHLGLRMDLDGHHYRDMTELELYCRRVAGVVGFMIAPIAGFDGGEATLQRALKLGQAMQLTNILRDVGEDAARGRLYLPEDLLSAYRLRARDIHGATVSSEYQALMRHLVATARTWYAEGRSGIPRLRGRARLAVGAAASAYEGILDALEQNDFDNFSRRAQVSGTRKLLMLPGVLWRSRGAPG</sequence>
<comment type="pathway">
    <text evidence="1">Carotenoid biosynthesis; phytoene biosynthesis.</text>
</comment>
<evidence type="ECO:0000313" key="6">
    <source>
        <dbReference type="EMBL" id="AFZ68584.1"/>
    </source>
</evidence>
<proteinExistence type="inferred from homology"/>
<dbReference type="CDD" id="cd00683">
    <property type="entry name" value="Trans_IPPS_HH"/>
    <property type="match status" value="1"/>
</dbReference>
<organism evidence="6 7">
    <name type="scientific">Deinococcus peraridilitoris (strain DSM 19664 / LMG 22246 / CIP 109416 / KR-200)</name>
    <dbReference type="NCBI Taxonomy" id="937777"/>
    <lineage>
        <taxon>Bacteria</taxon>
        <taxon>Thermotogati</taxon>
        <taxon>Deinococcota</taxon>
        <taxon>Deinococci</taxon>
        <taxon>Deinococcales</taxon>
        <taxon>Deinococcaceae</taxon>
        <taxon>Deinococcus</taxon>
    </lineage>
</organism>
<dbReference type="Gene3D" id="1.10.600.10">
    <property type="entry name" value="Farnesyl Diphosphate Synthase"/>
    <property type="match status" value="1"/>
</dbReference>
<dbReference type="RefSeq" id="WP_015236882.1">
    <property type="nucleotide sequence ID" value="NC_019793.1"/>
</dbReference>
<dbReference type="EMBL" id="CP003382">
    <property type="protein sequence ID" value="AFZ68584.1"/>
    <property type="molecule type" value="Genomic_DNA"/>
</dbReference>
<dbReference type="PATRIC" id="fig|937777.3.peg.3151"/>
<evidence type="ECO:0000256" key="1">
    <source>
        <dbReference type="ARBA" id="ARBA00004684"/>
    </source>
</evidence>